<feature type="non-terminal residue" evidence="2">
    <location>
        <position position="71"/>
    </location>
</feature>
<reference evidence="2 3" key="1">
    <citation type="journal article" date="2012" name="Genome Biol.">
        <title>Genome and low-iron response of an oceanic diatom adapted to chronic iron limitation.</title>
        <authorList>
            <person name="Lommer M."/>
            <person name="Specht M."/>
            <person name="Roy A.S."/>
            <person name="Kraemer L."/>
            <person name="Andreson R."/>
            <person name="Gutowska M.A."/>
            <person name="Wolf J."/>
            <person name="Bergner S.V."/>
            <person name="Schilhabel M.B."/>
            <person name="Klostermeier U.C."/>
            <person name="Beiko R.G."/>
            <person name="Rosenstiel P."/>
            <person name="Hippler M."/>
            <person name="Laroche J."/>
        </authorList>
    </citation>
    <scope>NUCLEOTIDE SEQUENCE [LARGE SCALE GENOMIC DNA]</scope>
    <source>
        <strain evidence="2 3">CCMP1005</strain>
    </source>
</reference>
<gene>
    <name evidence="2" type="ORF">THAOC_00426</name>
</gene>
<comment type="caution">
    <text evidence="2">The sequence shown here is derived from an EMBL/GenBank/DDBJ whole genome shotgun (WGS) entry which is preliminary data.</text>
</comment>
<accession>K3W4D0</accession>
<dbReference type="AlphaFoldDB" id="K3W4D0"/>
<dbReference type="EMBL" id="AGNL01000494">
    <property type="protein sequence ID" value="EJK77724.1"/>
    <property type="molecule type" value="Genomic_DNA"/>
</dbReference>
<evidence type="ECO:0000313" key="3">
    <source>
        <dbReference type="Proteomes" id="UP000266841"/>
    </source>
</evidence>
<keyword evidence="3" id="KW-1185">Reference proteome</keyword>
<sequence length="71" mass="7630">MQNAKLTRTRAHEDLPASTEHPPPPEPDVGVPHAPTPPVVLVRVQPPRLAVGGDDAPPGVPGGTRRRRRPR</sequence>
<proteinExistence type="predicted"/>
<feature type="compositionally biased region" description="Low complexity" evidence="1">
    <location>
        <begin position="28"/>
        <end position="57"/>
    </location>
</feature>
<evidence type="ECO:0000313" key="2">
    <source>
        <dbReference type="EMBL" id="EJK77724.1"/>
    </source>
</evidence>
<protein>
    <submittedName>
        <fullName evidence="2">Uncharacterized protein</fullName>
    </submittedName>
</protein>
<feature type="region of interest" description="Disordered" evidence="1">
    <location>
        <begin position="1"/>
        <end position="71"/>
    </location>
</feature>
<organism evidence="2 3">
    <name type="scientific">Thalassiosira oceanica</name>
    <name type="common">Marine diatom</name>
    <dbReference type="NCBI Taxonomy" id="159749"/>
    <lineage>
        <taxon>Eukaryota</taxon>
        <taxon>Sar</taxon>
        <taxon>Stramenopiles</taxon>
        <taxon>Ochrophyta</taxon>
        <taxon>Bacillariophyta</taxon>
        <taxon>Coscinodiscophyceae</taxon>
        <taxon>Thalassiosirophycidae</taxon>
        <taxon>Thalassiosirales</taxon>
        <taxon>Thalassiosiraceae</taxon>
        <taxon>Thalassiosira</taxon>
    </lineage>
</organism>
<dbReference type="Proteomes" id="UP000266841">
    <property type="component" value="Unassembled WGS sequence"/>
</dbReference>
<name>K3W4D0_THAOC</name>
<evidence type="ECO:0000256" key="1">
    <source>
        <dbReference type="SAM" id="MobiDB-lite"/>
    </source>
</evidence>